<dbReference type="Gene3D" id="3.30.1010.10">
    <property type="entry name" value="Phosphatidylinositol 3-kinase Catalytic Subunit, Chain A, domain 4"/>
    <property type="match status" value="1"/>
</dbReference>
<evidence type="ECO:0000256" key="10">
    <source>
        <dbReference type="ARBA" id="ARBA00048679"/>
    </source>
</evidence>
<keyword evidence="8" id="KW-0866">Nonsense-mediated mRNA decay</keyword>
<dbReference type="Gene3D" id="1.10.1070.11">
    <property type="entry name" value="Phosphatidylinositol 3-/4-kinase, catalytic domain"/>
    <property type="match status" value="1"/>
</dbReference>
<evidence type="ECO:0000256" key="8">
    <source>
        <dbReference type="ARBA" id="ARBA00023161"/>
    </source>
</evidence>
<name>A0A8B7YJ36_ACAPL</name>
<dbReference type="GO" id="GO:0000184">
    <property type="term" value="P:nuclear-transcribed mRNA catabolic process, nonsense-mediated decay"/>
    <property type="evidence" value="ECO:0007669"/>
    <property type="project" value="UniProtKB-KW"/>
</dbReference>
<dbReference type="SUPFAM" id="SSF56112">
    <property type="entry name" value="Protein kinase-like (PK-like)"/>
    <property type="match status" value="1"/>
</dbReference>
<evidence type="ECO:0000259" key="13">
    <source>
        <dbReference type="PROSITE" id="PS51189"/>
    </source>
</evidence>
<feature type="domain" description="FAT" evidence="13">
    <location>
        <begin position="1535"/>
        <end position="1893"/>
    </location>
</feature>
<dbReference type="SMART" id="SM00146">
    <property type="entry name" value="PI3Kc"/>
    <property type="match status" value="1"/>
</dbReference>
<sequence length="3720" mass="412783">MSQRSSSRNPGRLDKRGQGSSGSDSKIAGRSDRGSAAVDGSQNGRPPARNRRRDYEDGRPGKHSQKSDSKQTNSKTSTGRRLFSDNSQLSSLVSKALHDDDKDRRITAMRNLKDYILRNDHAKEVQRQADNLLLVLYDAINDRTSHDIRLEVVFCIASVGCQIGHDLRRFLQGLFNKIQGTSSDEIKCLFLLVIVQVLKNDNEKQQCKNLIAFIMSNIQTTLENADTPELLVSSVNAIHYICQRYPSTFNDHFKDTVDILVGWHIDTSQKPALIKYCSDTLISFHKYWLADINFSVTLLGQFLEDMEAYSEDLTHCCSGTSGAGDGSKADDEEPQTPEICRSKILALINVFATVVKCLGDGFSPRPGSPITSDYLTEVFSGILRCVQTVQKESQADGTDEPIVLAANECLSVLCDSVRSSLAQCRHDMVSFALGQLDRALQVDFPRNVVLLPALSLLYRVLKYQSTGLPSDMAEKLFGPGSKFKKLRFHNNQEVLAMLLKVYQKLLCIKDVPMLEAIYSFLLADLEIAYQTLLVFTGSEARCQLVSDNPIKDIQPTVQEAEVMVVFDLSALSEIGSTKSSIIVMWALSPSLFELLTKHLSTAHWPIAECFPATHYSLLNTLCAHSESNAHFISSSFGLSSTNLGSGSSKTSSYFRTILNLLGTVLPHPAVANDSRRLCLQWFYSILQHLQQGDYKILYVTAPFNLAIQALLPLAHSKELNICLGACQCLQLVLSCGEPCTDFLLGCLEMCKVKLLSTNEVVRKAYTSLLARIPSDILLRSETTPLTQAKRLCERKQATVTFSEEDPQGLQAFRLARRSHINRTPMGTFHSQDFRTVLAFILLGEAPSDPEWLEKLYHSCQRPDKSGNHRGEITLPDFIDGNIALQWFWATWEAAQYCVLARLRTPLGKPQETFRAIEAALLDFGRDPKCQTEGNSKADCKVLSPAYHLHQLRPVLLLQFLEHLEKLMYNAYEGCFIAMPSTPKAVRTFFRTNRATCQDWLSNIRCLALAAAANCGQHAVALRHGLIRISDLVAKNKTTGHLFEDTSLRIVASLIQLRSPHAITGLCRWIQDQSGRSFGWMTACLPAADARHEACTTETLQAIKKYLQLDNIPGYPNLPKASSSADLVQAGTRSKVGEGHSTPTKVLTRNSETAQQVVVQSPRVLEFLLNQVTQTYVAVSNWTSALKWQESLAELRSMVPEALQKHMVLGCDINVIKALSHFDDKDFPSVADHLDLIPGLSPDPKDSDDILMAPDLIHRPEAVLQRGELELVRALTHYHRSGCINASPTALSKDVTCQHSELLIVCKMLDRAHQMAVSSLALAWQDWPSHPPAEFAMLMQRARAITNTIQGYLQDCLVPLSDVLRLELAQHDIGTVGQVSKVTTYQHELCQEAPSFAGLASEVAAHLAKVQLATVHLARKQGNHKYAQQLLLQHLDLLSPAKDDNTAAASLNLEIHNSSKKSAQPLLTALAALDSRGVTSLETLRVVRESSKLLQAMGYHQEAWECLVGCSVQHSTLVSASVVRDPEVRDVNARALLSLVKWFTADYRSAVPHLKMAAWSDRANEGASPLAKNISVLLDIEHTGAGEGLGLGTGDSSDASRQEVVGRSPAISETDAVCGRLLHLSTMQAPSLTKAWSSLASWCYRWGRKAVDVASSEGGVQLTEEEKAEVLTSLPVEITNSETDSILSILSQAHCSATSIQEEDIIEHMQSAYHDGTETTRRQLLSACPSLQSAEPKVVSNLLEVWNGVCRRIFSHYRLAARSYFTFLKLAGEPSKKLCVSHHIDSAALDSLRDFGETEADSAEAQATHEDGNITATLRLLRLLVKYAGELRDVLEDGLAHTPTGPWKSIIPQLFSRLSHPEAYVRQSISDLLCRVAQDSPHLIVYQAIVGCPSTTAEDKKSKDVVQQGVISKLLKSPSKDVTAEGDDLPEDATPNTNPESAQEKEEVEETTEDEEHNRSLSLLEDCLTAIVGTLGKHSPELVSQVEALVQELRRITVLWEELWLGTLNQLHVDVTRRLHQLEDEVKRVQRNDGLSAAEKKLIIAEKHNAIMKPVVYSLDQVHSITSQPAETPNERAFQEAYQEAIEKALNALKNPDTPNKPQSSWTLFKQLHAALQQRATRKATFMLQMRDISPRLSGMEDTTIPLPGLVCHPSQVVTISSFDNSVNILPTKTKPKKLVFHGADGKRYTYLFKGLEDLHLDERIMQFLSIVNTMFARNKRQEASLYHACHYSVTPLGPRSGLIQWVDGATALFGLYKRWQQREAIAAAAAKSTNSSTGQPPVPRPSEVYYKKMKPALEDMGLSDQTARKDWPLSIMRNVMQELIKETPSDLLAKELWCSSGSSSEWWHITQAYSRSTAVMSVIGYIIGLGDRHLDNVLVNFLTGDVVHIDYNVCFEKGKNLRVPERVPFRMTQNIQTALGVTGVEGTFRQSAEEVLKIMRKGRETLLTLLEAFVYDPLVDWTTANEGGFASAVYGGGQMNPVVADSGQGKREMERDITRSLFSSRVAEMKGPWFKNRDDMLDALSNLEEQLTTYLDAVQESKILEDGTDQYTQHSRVLQGALNDKNHALHTLQIRYRECQQVEDARVATSQAIQDKLRELDLWHIQHKLALETARGNHLTAISQETEKDLDLGPAPYAPCVKFLTSAGQTQIIGQCEHLETELSGLLQQRRTMLQGCVEILQTYCNMARQFPTNFAEMNRAYVWQTWLQELVCDFTSSKCQVLQVRFKAKYSAPTPAHTKAAAATEEALNGLMTEANAKLVKAMEATMPQANLAQSEGALQQTYAEICSFVKENGDAGVMTLTAVLMNALCSFSQRSRIMEGAVAGAGDLLVDFTSRNGNWFLEELCSMIANLDVIVNLVSGCQWPEGFDAGPILSALDCFRLIRLVYEALQNVHSQYRKTILPRAIAGLQSGDATVDKVIQDLRELCDGPSLLPRVLQQIEQDLTSVTLGMEGDLISTSVVEMLRSRFNSLLQAGSTGDPSTATVPPPPPQAPTQGQVLLALLSAPFAKVEAAIQEFVATMEQLSVPPQWRRMDVIQEAKKMQSTVLNSNTQQLLRDWAFIRQLEAMQDFITLCQQYARVTNGCQENISELQVALVSEAQFIKPIKKFVAGLIRKQDRIPSIASPSLFCRLRLSNPLITHLGSADFFIFCTSHTYHCRLKNTSENLLWLEFFSFCLHYQLALDVGANSKASLEDMCKKALDLAIQKGLVQSHLYQVVNNYTKKYDAGWRALAQAQQQVSAVTACQETIQHAQLQVVRFQWLYEDILQEAGIQRQNMPFLPPSRSSVMSDLRKRTQHLLSLEGAITAVHDRAIIQQNSVSQRLKWAAGANPTLHNVLHEFEKAVKDRAATYAMENKRSAEVTALSNAILHFEALRTRTSEAINAESIFLALLKRCQESCLKVEQCTASISQMEQSFIDLQPPTAELPISRRWIRSMLDLLEQRTAERENAVVEQEVMVHSGREALHSQIDTVKNTLSTHHKLMSEVKTHLKTLARGEEEEAEDGVLGNSEGVFKTFMIEYKSYSEDFTSTLKALLVGSSEDDKDSILKLSEVIPKMATLADQTKRLCDQLVGLASPLVPKLVPPDNSQAASTSEDVGEDSKDLQVMKGSKAGSPLRVSGLLGRAAEGTPATPPTASKAAVAAQQPKGSPAVMRDPRTGKVIQVRNTHAINVWRRVKGKLDGRDPEPSKRLSIPEQVDFIIKEATSLDNLATLYEGWTAWV</sequence>
<dbReference type="EC" id="2.7.11.1" evidence="2"/>
<dbReference type="Pfam" id="PF02260">
    <property type="entry name" value="FATC"/>
    <property type="match status" value="1"/>
</dbReference>
<dbReference type="PANTHER" id="PTHR11139">
    <property type="entry name" value="ATAXIA TELANGIECTASIA MUTATED ATM -RELATED"/>
    <property type="match status" value="1"/>
</dbReference>
<evidence type="ECO:0000256" key="5">
    <source>
        <dbReference type="ARBA" id="ARBA00022741"/>
    </source>
</evidence>
<dbReference type="InterPro" id="IPR031559">
    <property type="entry name" value="SMG1"/>
</dbReference>
<evidence type="ECO:0000313" key="16">
    <source>
        <dbReference type="RefSeq" id="XP_022092632.1"/>
    </source>
</evidence>
<dbReference type="InterPro" id="IPR050517">
    <property type="entry name" value="DDR_Repair_Kinase"/>
</dbReference>
<dbReference type="CTD" id="23049"/>
<feature type="domain" description="PI3K/PI4K catalytic" evidence="12">
    <location>
        <begin position="2162"/>
        <end position="2505"/>
    </location>
</feature>
<dbReference type="PROSITE" id="PS51189">
    <property type="entry name" value="FAT"/>
    <property type="match status" value="1"/>
</dbReference>
<feature type="compositionally biased region" description="Low complexity" evidence="11">
    <location>
        <begin position="3624"/>
        <end position="3642"/>
    </location>
</feature>
<dbReference type="CDD" id="cd05170">
    <property type="entry name" value="PIKKc_SMG1"/>
    <property type="match status" value="1"/>
</dbReference>
<dbReference type="SMART" id="SM01345">
    <property type="entry name" value="Rapamycin_bind"/>
    <property type="match status" value="1"/>
</dbReference>
<evidence type="ECO:0000256" key="4">
    <source>
        <dbReference type="ARBA" id="ARBA00022679"/>
    </source>
</evidence>
<reference evidence="16" key="1">
    <citation type="submission" date="2025-08" db="UniProtKB">
        <authorList>
            <consortium name="RefSeq"/>
        </authorList>
    </citation>
    <scope>IDENTIFICATION</scope>
</reference>
<evidence type="ECO:0000256" key="11">
    <source>
        <dbReference type="SAM" id="MobiDB-lite"/>
    </source>
</evidence>
<evidence type="ECO:0000313" key="15">
    <source>
        <dbReference type="Proteomes" id="UP000694845"/>
    </source>
</evidence>
<protein>
    <recommendedName>
        <fullName evidence="2">non-specific serine/threonine protein kinase</fullName>
        <ecNumber evidence="2">2.7.11.1</ecNumber>
    </recommendedName>
</protein>
<dbReference type="Pfam" id="PF00454">
    <property type="entry name" value="PI3_PI4_kinase"/>
    <property type="match status" value="1"/>
</dbReference>
<feature type="compositionally biased region" description="Acidic residues" evidence="11">
    <location>
        <begin position="1945"/>
        <end position="1954"/>
    </location>
</feature>
<evidence type="ECO:0000256" key="3">
    <source>
        <dbReference type="ARBA" id="ARBA00022527"/>
    </source>
</evidence>
<feature type="region of interest" description="Disordered" evidence="11">
    <location>
        <begin position="1916"/>
        <end position="1958"/>
    </location>
</feature>
<dbReference type="FunFam" id="3.30.1010.10:FF:000010">
    <property type="entry name" value="serine/threonine-protein kinase SMG1 isoform X1"/>
    <property type="match status" value="1"/>
</dbReference>
<keyword evidence="4" id="KW-0808">Transferase</keyword>
<dbReference type="Proteomes" id="UP000694845">
    <property type="component" value="Unplaced"/>
</dbReference>
<feature type="region of interest" description="Disordered" evidence="11">
    <location>
        <begin position="1"/>
        <end position="85"/>
    </location>
</feature>
<keyword evidence="3" id="KW-0723">Serine/threonine-protein kinase</keyword>
<dbReference type="SUPFAM" id="SSF48371">
    <property type="entry name" value="ARM repeat"/>
    <property type="match status" value="2"/>
</dbReference>
<keyword evidence="15" id="KW-1185">Reference proteome</keyword>
<evidence type="ECO:0000256" key="9">
    <source>
        <dbReference type="ARBA" id="ARBA00047899"/>
    </source>
</evidence>
<proteinExistence type="inferred from homology"/>
<dbReference type="InterPro" id="IPR000403">
    <property type="entry name" value="PI3/4_kinase_cat_dom"/>
</dbReference>
<dbReference type="RefSeq" id="XP_022092632.1">
    <property type="nucleotide sequence ID" value="XM_022236940.1"/>
</dbReference>
<evidence type="ECO:0000259" key="14">
    <source>
        <dbReference type="PROSITE" id="PS51190"/>
    </source>
</evidence>
<dbReference type="GO" id="GO:0005524">
    <property type="term" value="F:ATP binding"/>
    <property type="evidence" value="ECO:0007669"/>
    <property type="project" value="UniProtKB-KW"/>
</dbReference>
<comment type="catalytic activity">
    <reaction evidence="9">
        <text>L-threonyl-[protein] + ATP = O-phospho-L-threonyl-[protein] + ADP + H(+)</text>
        <dbReference type="Rhea" id="RHEA:46608"/>
        <dbReference type="Rhea" id="RHEA-COMP:11060"/>
        <dbReference type="Rhea" id="RHEA-COMP:11605"/>
        <dbReference type="ChEBI" id="CHEBI:15378"/>
        <dbReference type="ChEBI" id="CHEBI:30013"/>
        <dbReference type="ChEBI" id="CHEBI:30616"/>
        <dbReference type="ChEBI" id="CHEBI:61977"/>
        <dbReference type="ChEBI" id="CHEBI:456216"/>
        <dbReference type="EC" id="2.7.11.1"/>
    </reaction>
</comment>
<dbReference type="InterPro" id="IPR011009">
    <property type="entry name" value="Kinase-like_dom_sf"/>
</dbReference>
<evidence type="ECO:0000256" key="6">
    <source>
        <dbReference type="ARBA" id="ARBA00022777"/>
    </source>
</evidence>
<keyword evidence="6" id="KW-0418">Kinase</keyword>
<evidence type="ECO:0000256" key="1">
    <source>
        <dbReference type="ARBA" id="ARBA00011031"/>
    </source>
</evidence>
<dbReference type="PANTHER" id="PTHR11139:SF71">
    <property type="entry name" value="SERINE_THREONINE-PROTEIN KINASE SMG1"/>
    <property type="match status" value="1"/>
</dbReference>
<dbReference type="KEGG" id="aplc:110980340"/>
<feature type="domain" description="FATC" evidence="14">
    <location>
        <begin position="3688"/>
        <end position="3720"/>
    </location>
</feature>
<evidence type="ECO:0000259" key="12">
    <source>
        <dbReference type="PROSITE" id="PS50290"/>
    </source>
</evidence>
<dbReference type="GO" id="GO:0005634">
    <property type="term" value="C:nucleus"/>
    <property type="evidence" value="ECO:0007669"/>
    <property type="project" value="TreeGrafter"/>
</dbReference>
<feature type="compositionally biased region" description="Polar residues" evidence="11">
    <location>
        <begin position="3585"/>
        <end position="3594"/>
    </location>
</feature>
<keyword evidence="7" id="KW-0067">ATP-binding</keyword>
<dbReference type="GO" id="GO:0004674">
    <property type="term" value="F:protein serine/threonine kinase activity"/>
    <property type="evidence" value="ECO:0007669"/>
    <property type="project" value="UniProtKB-KW"/>
</dbReference>
<dbReference type="InterPro" id="IPR018936">
    <property type="entry name" value="PI3/4_kinase_CS"/>
</dbReference>
<comment type="catalytic activity">
    <reaction evidence="10">
        <text>L-seryl-[protein] + ATP = O-phospho-L-seryl-[protein] + ADP + H(+)</text>
        <dbReference type="Rhea" id="RHEA:17989"/>
        <dbReference type="Rhea" id="RHEA-COMP:9863"/>
        <dbReference type="Rhea" id="RHEA-COMP:11604"/>
        <dbReference type="ChEBI" id="CHEBI:15378"/>
        <dbReference type="ChEBI" id="CHEBI:29999"/>
        <dbReference type="ChEBI" id="CHEBI:30616"/>
        <dbReference type="ChEBI" id="CHEBI:83421"/>
        <dbReference type="ChEBI" id="CHEBI:456216"/>
        <dbReference type="EC" id="2.7.11.1"/>
    </reaction>
</comment>
<feature type="region of interest" description="Disordered" evidence="11">
    <location>
        <begin position="3577"/>
        <end position="3653"/>
    </location>
</feature>
<organism evidence="15 16">
    <name type="scientific">Acanthaster planci</name>
    <name type="common">Crown-of-thorns starfish</name>
    <dbReference type="NCBI Taxonomy" id="133434"/>
    <lineage>
        <taxon>Eukaryota</taxon>
        <taxon>Metazoa</taxon>
        <taxon>Echinodermata</taxon>
        <taxon>Eleutherozoa</taxon>
        <taxon>Asterozoa</taxon>
        <taxon>Asteroidea</taxon>
        <taxon>Valvatacea</taxon>
        <taxon>Valvatida</taxon>
        <taxon>Acanthasteridae</taxon>
        <taxon>Acanthaster</taxon>
    </lineage>
</organism>
<dbReference type="Pfam" id="PF15785">
    <property type="entry name" value="SMG1"/>
    <property type="match status" value="1"/>
</dbReference>
<dbReference type="GeneID" id="110980340"/>
<keyword evidence="5" id="KW-0547">Nucleotide-binding</keyword>
<dbReference type="FunFam" id="1.10.1070.11:FF:000008">
    <property type="entry name" value="serine/threonine-protein kinase SMG1 isoform X2"/>
    <property type="match status" value="1"/>
</dbReference>
<feature type="compositionally biased region" description="Polar residues" evidence="11">
    <location>
        <begin position="70"/>
        <end position="85"/>
    </location>
</feature>
<dbReference type="PROSITE" id="PS50290">
    <property type="entry name" value="PI3_4_KINASE_3"/>
    <property type="match status" value="1"/>
</dbReference>
<gene>
    <name evidence="16" type="primary">LOC110980340</name>
</gene>
<comment type="similarity">
    <text evidence="1">Belongs to the PI3/PI4-kinase family.</text>
</comment>
<dbReference type="OMA" id="AFECHFT"/>
<dbReference type="PROSITE" id="PS00916">
    <property type="entry name" value="PI3_4_KINASE_2"/>
    <property type="match status" value="1"/>
</dbReference>
<feature type="compositionally biased region" description="Basic and acidic residues" evidence="11">
    <location>
        <begin position="53"/>
        <end position="69"/>
    </location>
</feature>
<dbReference type="PROSITE" id="PS51190">
    <property type="entry name" value="FATC"/>
    <property type="match status" value="1"/>
</dbReference>
<dbReference type="InterPro" id="IPR016024">
    <property type="entry name" value="ARM-type_fold"/>
</dbReference>
<dbReference type="OrthoDB" id="10065496at2759"/>
<evidence type="ECO:0000256" key="2">
    <source>
        <dbReference type="ARBA" id="ARBA00012513"/>
    </source>
</evidence>
<evidence type="ECO:0000256" key="7">
    <source>
        <dbReference type="ARBA" id="ARBA00022840"/>
    </source>
</evidence>
<dbReference type="InterPro" id="IPR014009">
    <property type="entry name" value="PIK_FAT"/>
</dbReference>
<dbReference type="InterPro" id="IPR039414">
    <property type="entry name" value="SMG1_PIKKc"/>
</dbReference>
<accession>A0A8B7YJ36</accession>
<dbReference type="InterPro" id="IPR003152">
    <property type="entry name" value="FATC_dom"/>
</dbReference>
<dbReference type="InterPro" id="IPR036940">
    <property type="entry name" value="PI3/4_kinase_cat_sf"/>
</dbReference>
<dbReference type="SMART" id="SM01343">
    <property type="entry name" value="FATC"/>
    <property type="match status" value="1"/>
</dbReference>